<evidence type="ECO:0000259" key="6">
    <source>
        <dbReference type="Pfam" id="PF00413"/>
    </source>
</evidence>
<evidence type="ECO:0000313" key="7">
    <source>
        <dbReference type="EMBL" id="CAA0826647.1"/>
    </source>
</evidence>
<evidence type="ECO:0000313" key="8">
    <source>
        <dbReference type="Proteomes" id="UP001153555"/>
    </source>
</evidence>
<dbReference type="SUPFAM" id="SSF55486">
    <property type="entry name" value="Metalloproteases ('zincins'), catalytic domain"/>
    <property type="match status" value="1"/>
</dbReference>
<dbReference type="PRINTS" id="PR00138">
    <property type="entry name" value="MATRIXIN"/>
</dbReference>
<dbReference type="InterPro" id="IPR021190">
    <property type="entry name" value="Pept_M10A"/>
</dbReference>
<name>A0A9N7NA09_STRHE</name>
<feature type="binding site" evidence="5">
    <location>
        <position position="78"/>
    </location>
    <ligand>
        <name>Ca(2+)</name>
        <dbReference type="ChEBI" id="CHEBI:29108"/>
        <label>3</label>
    </ligand>
</feature>
<dbReference type="Proteomes" id="UP001153555">
    <property type="component" value="Unassembled WGS sequence"/>
</dbReference>
<organism evidence="7 8">
    <name type="scientific">Striga hermonthica</name>
    <name type="common">Purple witchweed</name>
    <name type="synonym">Buchnera hermonthica</name>
    <dbReference type="NCBI Taxonomy" id="68872"/>
    <lineage>
        <taxon>Eukaryota</taxon>
        <taxon>Viridiplantae</taxon>
        <taxon>Streptophyta</taxon>
        <taxon>Embryophyta</taxon>
        <taxon>Tracheophyta</taxon>
        <taxon>Spermatophyta</taxon>
        <taxon>Magnoliopsida</taxon>
        <taxon>eudicotyledons</taxon>
        <taxon>Gunneridae</taxon>
        <taxon>Pentapetalae</taxon>
        <taxon>asterids</taxon>
        <taxon>lamiids</taxon>
        <taxon>Lamiales</taxon>
        <taxon>Orobanchaceae</taxon>
        <taxon>Buchnereae</taxon>
        <taxon>Striga</taxon>
    </lineage>
</organism>
<feature type="binding site" evidence="5">
    <location>
        <position position="70"/>
    </location>
    <ligand>
        <name>Zn(2+)</name>
        <dbReference type="ChEBI" id="CHEBI:29105"/>
        <label>1</label>
    </ligand>
</feature>
<keyword evidence="3" id="KW-0378">Hydrolase</keyword>
<dbReference type="OrthoDB" id="406838at2759"/>
<protein>
    <submittedName>
        <fullName evidence="7">Matrixin family protein</fullName>
    </submittedName>
</protein>
<keyword evidence="2 5" id="KW-0479">Metal-binding</keyword>
<feature type="binding site" evidence="5">
    <location>
        <position position="72"/>
    </location>
    <ligand>
        <name>Zn(2+)</name>
        <dbReference type="ChEBI" id="CHEBI:29105"/>
        <label>1</label>
    </ligand>
</feature>
<feature type="binding site" evidence="5">
    <location>
        <position position="60"/>
    </location>
    <ligand>
        <name>Ca(2+)</name>
        <dbReference type="ChEBI" id="CHEBI:29108"/>
        <label>2</label>
    </ligand>
</feature>
<dbReference type="PANTHER" id="PTHR10201:SF213">
    <property type="entry name" value="METALLOENDOPROTEINASE 2-MMP-LIKE"/>
    <property type="match status" value="1"/>
</dbReference>
<dbReference type="InterPro" id="IPR001818">
    <property type="entry name" value="Pept_M10_metallopeptidase"/>
</dbReference>
<dbReference type="GO" id="GO:0006508">
    <property type="term" value="P:proteolysis"/>
    <property type="evidence" value="ECO:0007669"/>
    <property type="project" value="UniProtKB-KW"/>
</dbReference>
<dbReference type="PANTHER" id="PTHR10201">
    <property type="entry name" value="MATRIX METALLOPROTEINASE"/>
    <property type="match status" value="1"/>
</dbReference>
<accession>A0A9N7NA09</accession>
<comment type="caution">
    <text evidence="7">The sequence shown here is derived from an EMBL/GenBank/DDBJ whole genome shotgun (WGS) entry which is preliminary data.</text>
</comment>
<dbReference type="GO" id="GO:0030574">
    <property type="term" value="P:collagen catabolic process"/>
    <property type="evidence" value="ECO:0007669"/>
    <property type="project" value="TreeGrafter"/>
</dbReference>
<keyword evidence="8" id="KW-1185">Reference proteome</keyword>
<evidence type="ECO:0000256" key="5">
    <source>
        <dbReference type="PIRSR" id="PIRSR621190-2"/>
    </source>
</evidence>
<dbReference type="GO" id="GO:0030198">
    <property type="term" value="P:extracellular matrix organization"/>
    <property type="evidence" value="ECO:0007669"/>
    <property type="project" value="TreeGrafter"/>
</dbReference>
<comment type="cofactor">
    <cofactor evidence="5">
        <name>Zn(2+)</name>
        <dbReference type="ChEBI" id="CHEBI:29105"/>
    </cofactor>
    <text evidence="5">Binds 2 Zn(2+) ions per subunit.</text>
</comment>
<sequence>MISRYSFHQGNPKWRRETLSYAFDWNVPNAAKPPLESALKEWQSSTHFKFYPAKKFSRADIKLSFMSGDHGDGHPFPGRGPTVSLHRTGGSTSTCTGIGLGPVKEMLTMPGCCSGRLPCPVEQRNPNPIEPRPIIIILGGSGHGG</sequence>
<comment type="cofactor">
    <cofactor evidence="5">
        <name>Ca(2+)</name>
        <dbReference type="ChEBI" id="CHEBI:29108"/>
    </cofactor>
    <text evidence="5">Can bind about 5 Ca(2+) ions per subunit.</text>
</comment>
<dbReference type="InterPro" id="IPR024079">
    <property type="entry name" value="MetalloPept_cat_dom_sf"/>
</dbReference>
<dbReference type="GO" id="GO:0004222">
    <property type="term" value="F:metalloendopeptidase activity"/>
    <property type="evidence" value="ECO:0007669"/>
    <property type="project" value="InterPro"/>
</dbReference>
<dbReference type="AlphaFoldDB" id="A0A9N7NA09"/>
<dbReference type="GO" id="GO:0008270">
    <property type="term" value="F:zinc ion binding"/>
    <property type="evidence" value="ECO:0007669"/>
    <property type="project" value="InterPro"/>
</dbReference>
<keyword evidence="5" id="KW-0106">Calcium</keyword>
<dbReference type="Gene3D" id="3.40.390.10">
    <property type="entry name" value="Collagenase (Catalytic Domain)"/>
    <property type="match status" value="1"/>
</dbReference>
<keyword evidence="1" id="KW-0645">Protease</keyword>
<evidence type="ECO:0000256" key="3">
    <source>
        <dbReference type="ARBA" id="ARBA00022801"/>
    </source>
</evidence>
<dbReference type="EMBL" id="CACSLK010027624">
    <property type="protein sequence ID" value="CAA0826647.1"/>
    <property type="molecule type" value="Genomic_DNA"/>
</dbReference>
<evidence type="ECO:0000256" key="4">
    <source>
        <dbReference type="ARBA" id="ARBA00022833"/>
    </source>
</evidence>
<dbReference type="Pfam" id="PF00413">
    <property type="entry name" value="Peptidase_M10"/>
    <property type="match status" value="1"/>
</dbReference>
<evidence type="ECO:0000256" key="2">
    <source>
        <dbReference type="ARBA" id="ARBA00022723"/>
    </source>
</evidence>
<gene>
    <name evidence="7" type="ORF">SHERM_01846</name>
</gene>
<proteinExistence type="predicted"/>
<reference evidence="7" key="1">
    <citation type="submission" date="2019-12" db="EMBL/GenBank/DDBJ databases">
        <authorList>
            <person name="Scholes J."/>
        </authorList>
    </citation>
    <scope>NUCLEOTIDE SEQUENCE</scope>
</reference>
<feature type="domain" description="Peptidase M10 metallopeptidase" evidence="6">
    <location>
        <begin position="13"/>
        <end position="83"/>
    </location>
</feature>
<keyword evidence="4 5" id="KW-0862">Zinc</keyword>
<evidence type="ECO:0000256" key="1">
    <source>
        <dbReference type="ARBA" id="ARBA00022670"/>
    </source>
</evidence>
<dbReference type="GO" id="GO:0031012">
    <property type="term" value="C:extracellular matrix"/>
    <property type="evidence" value="ECO:0007669"/>
    <property type="project" value="InterPro"/>
</dbReference>